<dbReference type="RefSeq" id="XP_067180299.1">
    <property type="nucleotide sequence ID" value="XM_067323348.1"/>
</dbReference>
<evidence type="ECO:0000313" key="2">
    <source>
        <dbReference type="EMBL" id="KAG5484059.1"/>
    </source>
</evidence>
<dbReference type="Proteomes" id="UP000673552">
    <property type="component" value="Chromosome 13"/>
</dbReference>
<feature type="compositionally biased region" description="Low complexity" evidence="1">
    <location>
        <begin position="154"/>
        <end position="175"/>
    </location>
</feature>
<evidence type="ECO:0000256" key="1">
    <source>
        <dbReference type="SAM" id="MobiDB-lite"/>
    </source>
</evidence>
<feature type="compositionally biased region" description="Low complexity" evidence="1">
    <location>
        <begin position="269"/>
        <end position="279"/>
    </location>
</feature>
<feature type="compositionally biased region" description="Basic residues" evidence="1">
    <location>
        <begin position="1"/>
        <end position="19"/>
    </location>
</feature>
<organism evidence="2 3">
    <name type="scientific">Leishmania martiniquensis</name>
    <dbReference type="NCBI Taxonomy" id="1580590"/>
    <lineage>
        <taxon>Eukaryota</taxon>
        <taxon>Discoba</taxon>
        <taxon>Euglenozoa</taxon>
        <taxon>Kinetoplastea</taxon>
        <taxon>Metakinetoplastina</taxon>
        <taxon>Trypanosomatida</taxon>
        <taxon>Trypanosomatidae</taxon>
        <taxon>Leishmaniinae</taxon>
        <taxon>Leishmania</taxon>
    </lineage>
</organism>
<dbReference type="KEGG" id="lmat:92515860"/>
<proteinExistence type="predicted"/>
<dbReference type="EMBL" id="JAFEUZ010000013">
    <property type="protein sequence ID" value="KAG5484059.1"/>
    <property type="molecule type" value="Genomic_DNA"/>
</dbReference>
<name>A0A836H3G0_9TRYP</name>
<feature type="compositionally biased region" description="Basic and acidic residues" evidence="1">
    <location>
        <begin position="243"/>
        <end position="262"/>
    </location>
</feature>
<dbReference type="OrthoDB" id="273469at2759"/>
<dbReference type="SMR" id="A0A836H3G0"/>
<feature type="region of interest" description="Disordered" evidence="1">
    <location>
        <begin position="1"/>
        <end position="134"/>
    </location>
</feature>
<dbReference type="AlphaFoldDB" id="A0A836H3G0"/>
<feature type="compositionally biased region" description="Basic residues" evidence="1">
    <location>
        <begin position="185"/>
        <end position="194"/>
    </location>
</feature>
<evidence type="ECO:0000313" key="3">
    <source>
        <dbReference type="Proteomes" id="UP000673552"/>
    </source>
</evidence>
<dbReference type="GeneID" id="92515860"/>
<accession>A0A836H3G0</accession>
<reference evidence="2 3" key="1">
    <citation type="submission" date="2021-03" db="EMBL/GenBank/DDBJ databases">
        <title>Leishmania (Mundinia) martiniquensis Genome sequencing and assembly.</title>
        <authorList>
            <person name="Almutairi H."/>
            <person name="Gatherer D."/>
        </authorList>
    </citation>
    <scope>NUCLEOTIDE SEQUENCE [LARGE SCALE GENOMIC DNA]</scope>
    <source>
        <strain evidence="2">LSCM1</strain>
    </source>
</reference>
<keyword evidence="3" id="KW-1185">Reference proteome</keyword>
<comment type="caution">
    <text evidence="2">The sequence shown here is derived from an EMBL/GenBank/DDBJ whole genome shotgun (WGS) entry which is preliminary data.</text>
</comment>
<feature type="compositionally biased region" description="Basic and acidic residues" evidence="1">
    <location>
        <begin position="57"/>
        <end position="83"/>
    </location>
</feature>
<protein>
    <submittedName>
        <fullName evidence="2">Uncharacterized protein</fullName>
    </submittedName>
</protein>
<feature type="compositionally biased region" description="Basic residues" evidence="1">
    <location>
        <begin position="222"/>
        <end position="231"/>
    </location>
</feature>
<feature type="compositionally biased region" description="Low complexity" evidence="1">
    <location>
        <begin position="111"/>
        <end position="128"/>
    </location>
</feature>
<sequence>MARRDRVPRHKSHTRKRNTNAKLSPFQREQKRAKMANQVPTAATMGSLDSIPHSQRRLFEYLQEKESRQQAKRAALEQERGAEGHLSTASSADSRRTKRKSKEEQEAGEGSTRAAAAAASTVPSSSTSRKLKTQEPFVSLNDELGASVGAVLLPPSSSRGRRSVASDSDSVSDAPRPVEEIIARKKERKHRRKQEARQVRIAARLQAAEEELDEYAKTAKGGGKRTRRRKSKDGDDAQAETADDVRERVNRAFERKLRTMQREEEETASQRAAMASAAAKGQRQSGEGKARKRRRGASSDAGERASGDDDRDNGNASEEAAPQRQRKCITFDPDVEHRAAEAGAHRVMKCGAKRNPQDFYELVDVVGYGERVEAPPVFDVVPNRNAAVSRLADALEREGRRHDGGGSAAERHRLLAGGGQLAQQKRVARLGLAPAITHTTRADGTATRMSKEEEIKALRDRVMATYQRNRRKEVEERKGVNMKHEFPIFA</sequence>
<gene>
    <name evidence="2" type="ORF">LSCM1_05913</name>
</gene>
<feature type="region of interest" description="Disordered" evidence="1">
    <location>
        <begin position="150"/>
        <end position="329"/>
    </location>
</feature>